<feature type="region of interest" description="Disordered" evidence="2">
    <location>
        <begin position="1"/>
        <end position="62"/>
    </location>
</feature>
<dbReference type="GO" id="GO:0000981">
    <property type="term" value="F:DNA-binding transcription factor activity, RNA polymerase II-specific"/>
    <property type="evidence" value="ECO:0000318"/>
    <property type="project" value="GO_Central"/>
</dbReference>
<dbReference type="InterPro" id="IPR001005">
    <property type="entry name" value="SANT/Myb"/>
</dbReference>
<proteinExistence type="predicted"/>
<name>A0A804UFZ0_MAIZE</name>
<dbReference type="Gramene" id="Zm00001eb340740_T001">
    <property type="protein sequence ID" value="Zm00001eb340740_P001"/>
    <property type="gene ID" value="Zm00001eb340740"/>
</dbReference>
<reference evidence="6" key="1">
    <citation type="journal article" date="2009" name="Science">
        <title>The B73 maize genome: complexity, diversity, and dynamics.</title>
        <authorList>
            <person name="Schnable P.S."/>
            <person name="Ware D."/>
            <person name="Fulton R.S."/>
            <person name="Stein J.C."/>
            <person name="Wei F."/>
            <person name="Pasternak S."/>
            <person name="Liang C."/>
            <person name="Zhang J."/>
            <person name="Fulton L."/>
            <person name="Graves T.A."/>
            <person name="Minx P."/>
            <person name="Reily A.D."/>
            <person name="Courtney L."/>
            <person name="Kruchowski S.S."/>
            <person name="Tomlinson C."/>
            <person name="Strong C."/>
            <person name="Delehaunty K."/>
            <person name="Fronick C."/>
            <person name="Courtney B."/>
            <person name="Rock S.M."/>
            <person name="Belter E."/>
            <person name="Du F."/>
            <person name="Kim K."/>
            <person name="Abbott R.M."/>
            <person name="Cotton M."/>
            <person name="Levy A."/>
            <person name="Marchetto P."/>
            <person name="Ochoa K."/>
            <person name="Jackson S.M."/>
            <person name="Gillam B."/>
            <person name="Chen W."/>
            <person name="Yan L."/>
            <person name="Higginbotham J."/>
            <person name="Cardenas M."/>
            <person name="Waligorski J."/>
            <person name="Applebaum E."/>
            <person name="Phelps L."/>
            <person name="Falcone J."/>
            <person name="Kanchi K."/>
            <person name="Thane T."/>
            <person name="Scimone A."/>
            <person name="Thane N."/>
            <person name="Henke J."/>
            <person name="Wang T."/>
            <person name="Ruppert J."/>
            <person name="Shah N."/>
            <person name="Rotter K."/>
            <person name="Hodges J."/>
            <person name="Ingenthron E."/>
            <person name="Cordes M."/>
            <person name="Kohlberg S."/>
            <person name="Sgro J."/>
            <person name="Delgado B."/>
            <person name="Mead K."/>
            <person name="Chinwalla A."/>
            <person name="Leonard S."/>
            <person name="Crouse K."/>
            <person name="Collura K."/>
            <person name="Kudrna D."/>
            <person name="Currie J."/>
            <person name="He R."/>
            <person name="Angelova A."/>
            <person name="Rajasekar S."/>
            <person name="Mueller T."/>
            <person name="Lomeli R."/>
            <person name="Scara G."/>
            <person name="Ko A."/>
            <person name="Delaney K."/>
            <person name="Wissotski M."/>
            <person name="Lopez G."/>
            <person name="Campos D."/>
            <person name="Braidotti M."/>
            <person name="Ashley E."/>
            <person name="Golser W."/>
            <person name="Kim H."/>
            <person name="Lee S."/>
            <person name="Lin J."/>
            <person name="Dujmic Z."/>
            <person name="Kim W."/>
            <person name="Talag J."/>
            <person name="Zuccolo A."/>
            <person name="Fan C."/>
            <person name="Sebastian A."/>
            <person name="Kramer M."/>
            <person name="Spiegel L."/>
            <person name="Nascimento L."/>
            <person name="Zutavern T."/>
            <person name="Miller B."/>
            <person name="Ambroise C."/>
            <person name="Muller S."/>
            <person name="Spooner W."/>
            <person name="Narechania A."/>
            <person name="Ren L."/>
            <person name="Wei S."/>
            <person name="Kumari S."/>
            <person name="Faga B."/>
            <person name="Levy M.J."/>
            <person name="McMahan L."/>
            <person name="Van Buren P."/>
            <person name="Vaughn M.W."/>
            <person name="Ying K."/>
            <person name="Yeh C.-T."/>
            <person name="Emrich S.J."/>
            <person name="Jia Y."/>
            <person name="Kalyanaraman A."/>
            <person name="Hsia A.-P."/>
            <person name="Barbazuk W.B."/>
            <person name="Baucom R.S."/>
            <person name="Brutnell T.P."/>
            <person name="Carpita N.C."/>
            <person name="Chaparro C."/>
            <person name="Chia J.-M."/>
            <person name="Deragon J.-M."/>
            <person name="Estill J.C."/>
            <person name="Fu Y."/>
            <person name="Jeddeloh J.A."/>
            <person name="Han Y."/>
            <person name="Lee H."/>
            <person name="Li P."/>
            <person name="Lisch D.R."/>
            <person name="Liu S."/>
            <person name="Liu Z."/>
            <person name="Nagel D.H."/>
            <person name="McCann M.C."/>
            <person name="SanMiguel P."/>
            <person name="Myers A.M."/>
            <person name="Nettleton D."/>
            <person name="Nguyen J."/>
            <person name="Penning B.W."/>
            <person name="Ponnala L."/>
            <person name="Schneider K.L."/>
            <person name="Schwartz D.C."/>
            <person name="Sharma A."/>
            <person name="Soderlund C."/>
            <person name="Springer N.M."/>
            <person name="Sun Q."/>
            <person name="Wang H."/>
            <person name="Waterman M."/>
            <person name="Westerman R."/>
            <person name="Wolfgruber T.K."/>
            <person name="Yang L."/>
            <person name="Yu Y."/>
            <person name="Zhang L."/>
            <person name="Zhou S."/>
            <person name="Zhu Q."/>
            <person name="Bennetzen J.L."/>
            <person name="Dawe R.K."/>
            <person name="Jiang J."/>
            <person name="Jiang N."/>
            <person name="Presting G.G."/>
            <person name="Wessler S.R."/>
            <person name="Aluru S."/>
            <person name="Martienssen R.A."/>
            <person name="Clifton S.W."/>
            <person name="McCombie W.R."/>
            <person name="Wing R.A."/>
            <person name="Wilson R.K."/>
        </authorList>
    </citation>
    <scope>NUCLEOTIDE SEQUENCE [LARGE SCALE GENOMIC DNA]</scope>
    <source>
        <strain evidence="6">cv. B73</strain>
    </source>
</reference>
<dbReference type="PROSITE" id="PS50090">
    <property type="entry name" value="MYB_LIKE"/>
    <property type="match status" value="2"/>
</dbReference>
<evidence type="ECO:0000313" key="6">
    <source>
        <dbReference type="Proteomes" id="UP000007305"/>
    </source>
</evidence>
<evidence type="ECO:0000256" key="2">
    <source>
        <dbReference type="SAM" id="MobiDB-lite"/>
    </source>
</evidence>
<dbReference type="Gene3D" id="1.10.10.60">
    <property type="entry name" value="Homeodomain-like"/>
    <property type="match status" value="2"/>
</dbReference>
<feature type="domain" description="HTH myb-type" evidence="4">
    <location>
        <begin position="113"/>
        <end position="161"/>
    </location>
</feature>
<accession>A0A804UFZ0</accession>
<dbReference type="GO" id="GO:0006355">
    <property type="term" value="P:regulation of DNA-templated transcription"/>
    <property type="evidence" value="ECO:0000318"/>
    <property type="project" value="GO_Central"/>
</dbReference>
<organism evidence="5 6">
    <name type="scientific">Zea mays</name>
    <name type="common">Maize</name>
    <dbReference type="NCBI Taxonomy" id="4577"/>
    <lineage>
        <taxon>Eukaryota</taxon>
        <taxon>Viridiplantae</taxon>
        <taxon>Streptophyta</taxon>
        <taxon>Embryophyta</taxon>
        <taxon>Tracheophyta</taxon>
        <taxon>Spermatophyta</taxon>
        <taxon>Magnoliopsida</taxon>
        <taxon>Liliopsida</taxon>
        <taxon>Poales</taxon>
        <taxon>Poaceae</taxon>
        <taxon>PACMAD clade</taxon>
        <taxon>Panicoideae</taxon>
        <taxon>Andropogonodae</taxon>
        <taxon>Andropogoneae</taxon>
        <taxon>Tripsacinae</taxon>
        <taxon>Zea</taxon>
    </lineage>
</organism>
<dbReference type="PROSITE" id="PS51294">
    <property type="entry name" value="HTH_MYB"/>
    <property type="match status" value="2"/>
</dbReference>
<dbReference type="SMART" id="SM00717">
    <property type="entry name" value="SANT"/>
    <property type="match status" value="2"/>
</dbReference>
<dbReference type="Pfam" id="PF00249">
    <property type="entry name" value="Myb_DNA-binding"/>
    <property type="match status" value="2"/>
</dbReference>
<dbReference type="GO" id="GO:0005634">
    <property type="term" value="C:nucleus"/>
    <property type="evidence" value="ECO:0000318"/>
    <property type="project" value="GO_Central"/>
</dbReference>
<protein>
    <recommendedName>
        <fullName evidence="7">Transcription factor MYB44</fullName>
    </recommendedName>
</protein>
<reference evidence="5" key="2">
    <citation type="submission" date="2019-07" db="EMBL/GenBank/DDBJ databases">
        <authorList>
            <person name="Seetharam A."/>
            <person name="Woodhouse M."/>
            <person name="Cannon E."/>
        </authorList>
    </citation>
    <scope>NUCLEOTIDE SEQUENCE [LARGE SCALE GENOMIC DNA]</scope>
    <source>
        <strain evidence="5">cv. B73</strain>
    </source>
</reference>
<dbReference type="InterPro" id="IPR017930">
    <property type="entry name" value="Myb_dom"/>
</dbReference>
<sequence>MKEPAAAAPKQPRIHSDTDKRLARRLRYPLQETRHVSGRSTSDNGAGQDDGRPVAMKKKSAWTKEEDAVLREQVRLHGPQNWSAISGALLGRNPKSCRLRWCQHLSPVVDTARPFTPQEDEKIVVFYRQYPNKWATIAGFLPGRTDNAIKNRWHSVLGKVYQQLQQQQRVAAAGRRLLDEISPLALFPLTPGGVKTFGRGIVSVLHQQPTWVDLSGECLKLFPLVAGDLVRGSDASEAAAMDVDCSTDEALV</sequence>
<dbReference type="SUPFAM" id="SSF46689">
    <property type="entry name" value="Homeodomain-like"/>
    <property type="match status" value="1"/>
</dbReference>
<keyword evidence="6" id="KW-1185">Reference proteome</keyword>
<dbReference type="GO" id="GO:0000978">
    <property type="term" value="F:RNA polymerase II cis-regulatory region sequence-specific DNA binding"/>
    <property type="evidence" value="ECO:0000318"/>
    <property type="project" value="GO_Central"/>
</dbReference>
<feature type="domain" description="Myb-like" evidence="3">
    <location>
        <begin position="58"/>
        <end position="105"/>
    </location>
</feature>
<dbReference type="PANTHER" id="PTHR45614">
    <property type="entry name" value="MYB PROTEIN-RELATED"/>
    <property type="match status" value="1"/>
</dbReference>
<dbReference type="InterPro" id="IPR009057">
    <property type="entry name" value="Homeodomain-like_sf"/>
</dbReference>
<dbReference type="CDD" id="cd00167">
    <property type="entry name" value="SANT"/>
    <property type="match status" value="2"/>
</dbReference>
<evidence type="ECO:0008006" key="7">
    <source>
        <dbReference type="Google" id="ProtNLM"/>
    </source>
</evidence>
<feature type="domain" description="Myb-like" evidence="3">
    <location>
        <begin position="114"/>
        <end position="157"/>
    </location>
</feature>
<reference evidence="5" key="3">
    <citation type="submission" date="2021-05" db="UniProtKB">
        <authorList>
            <consortium name="EnsemblPlants"/>
        </authorList>
    </citation>
    <scope>IDENTIFICATION</scope>
    <source>
        <strain evidence="5">cv. B73</strain>
    </source>
</reference>
<evidence type="ECO:0000256" key="1">
    <source>
        <dbReference type="ARBA" id="ARBA00023125"/>
    </source>
</evidence>
<evidence type="ECO:0000259" key="3">
    <source>
        <dbReference type="PROSITE" id="PS50090"/>
    </source>
</evidence>
<dbReference type="Proteomes" id="UP000007305">
    <property type="component" value="Chromosome 8"/>
</dbReference>
<dbReference type="InterPro" id="IPR050560">
    <property type="entry name" value="MYB_TF"/>
</dbReference>
<keyword evidence="1" id="KW-0238">DNA-binding</keyword>
<feature type="domain" description="HTH myb-type" evidence="4">
    <location>
        <begin position="57"/>
        <end position="109"/>
    </location>
</feature>
<dbReference type="AlphaFoldDB" id="A0A804UFZ0"/>
<evidence type="ECO:0000313" key="5">
    <source>
        <dbReference type="EnsemblPlants" id="Zm00001eb340740_P001"/>
    </source>
</evidence>
<evidence type="ECO:0000259" key="4">
    <source>
        <dbReference type="PROSITE" id="PS51294"/>
    </source>
</evidence>
<dbReference type="InParanoid" id="A0A804UFZ0"/>
<dbReference type="EnsemblPlants" id="Zm00001eb340740_T001">
    <property type="protein sequence ID" value="Zm00001eb340740_P001"/>
    <property type="gene ID" value="Zm00001eb340740"/>
</dbReference>
<dbReference type="PANTHER" id="PTHR45614:SF262">
    <property type="entry name" value="TRANSCRIPTION FACTOR MYB44"/>
    <property type="match status" value="1"/>
</dbReference>